<keyword evidence="3" id="KW-0808">Transferase</keyword>
<dbReference type="Proteomes" id="UP000824366">
    <property type="component" value="Chromosome"/>
</dbReference>
<dbReference type="Pfam" id="PF00990">
    <property type="entry name" value="GGDEF"/>
    <property type="match status" value="1"/>
</dbReference>
<dbReference type="InterPro" id="IPR052155">
    <property type="entry name" value="Biofilm_reg_signaling"/>
</dbReference>
<dbReference type="CDD" id="cd12914">
    <property type="entry name" value="PDC1_DGC_like"/>
    <property type="match status" value="1"/>
</dbReference>
<dbReference type="SMART" id="SM00304">
    <property type="entry name" value="HAMP"/>
    <property type="match status" value="1"/>
</dbReference>
<dbReference type="SMART" id="SM00267">
    <property type="entry name" value="GGDEF"/>
    <property type="match status" value="1"/>
</dbReference>
<keyword evidence="4" id="KW-0547">Nucleotide-binding</keyword>
<evidence type="ECO:0000259" key="10">
    <source>
        <dbReference type="SMART" id="SM00091"/>
    </source>
</evidence>
<evidence type="ECO:0000313" key="13">
    <source>
        <dbReference type="EMBL" id="BCO28597.1"/>
    </source>
</evidence>
<dbReference type="Gene3D" id="3.30.70.270">
    <property type="match status" value="1"/>
</dbReference>
<comment type="subcellular location">
    <subcellularLocation>
        <location evidence="1">Membrane</location>
    </subcellularLocation>
</comment>
<proteinExistence type="predicted"/>
<dbReference type="SMART" id="SM00086">
    <property type="entry name" value="PAC"/>
    <property type="match status" value="2"/>
</dbReference>
<dbReference type="CDD" id="cd18774">
    <property type="entry name" value="PDC2_HK_sensor"/>
    <property type="match status" value="1"/>
</dbReference>
<name>A0ABN6D9B7_9BURK</name>
<evidence type="ECO:0000313" key="14">
    <source>
        <dbReference type="Proteomes" id="UP000824366"/>
    </source>
</evidence>
<evidence type="ECO:0000256" key="8">
    <source>
        <dbReference type="SAM" id="Phobius"/>
    </source>
</evidence>
<organism evidence="13 14">
    <name type="scientific">Rhodoferax lithotrophicus</name>
    <dbReference type="NCBI Taxonomy" id="2798804"/>
    <lineage>
        <taxon>Bacteria</taxon>
        <taxon>Pseudomonadati</taxon>
        <taxon>Pseudomonadota</taxon>
        <taxon>Betaproteobacteria</taxon>
        <taxon>Burkholderiales</taxon>
        <taxon>Comamonadaceae</taxon>
        <taxon>Rhodoferax</taxon>
    </lineage>
</organism>
<feature type="domain" description="GGDEF" evidence="11">
    <location>
        <begin position="607"/>
        <end position="780"/>
    </location>
</feature>
<reference evidence="13 14" key="1">
    <citation type="journal article" date="2021" name="Microbiol. Spectr.">
        <title>A Single Bacterium Capable of Oxidation and Reduction of Iron at Circumneutral pH.</title>
        <authorList>
            <person name="Kato S."/>
            <person name="Ohkuma M."/>
        </authorList>
    </citation>
    <scope>NUCLEOTIDE SEQUENCE [LARGE SCALE GENOMIC DNA]</scope>
    <source>
        <strain evidence="13 14">MIZ03</strain>
    </source>
</reference>
<evidence type="ECO:0008006" key="15">
    <source>
        <dbReference type="Google" id="ProtNLM"/>
    </source>
</evidence>
<feature type="domain" description="EAL" evidence="9">
    <location>
        <begin position="790"/>
        <end position="1036"/>
    </location>
</feature>
<dbReference type="NCBIfam" id="TIGR00254">
    <property type="entry name" value="GGDEF"/>
    <property type="match status" value="1"/>
</dbReference>
<feature type="transmembrane region" description="Helical" evidence="8">
    <location>
        <begin position="261"/>
        <end position="280"/>
    </location>
</feature>
<keyword evidence="7" id="KW-0902">Two-component regulatory system</keyword>
<keyword evidence="8" id="KW-0472">Membrane</keyword>
<dbReference type="SUPFAM" id="SSF103190">
    <property type="entry name" value="Sensory domain-like"/>
    <property type="match status" value="1"/>
</dbReference>
<evidence type="ECO:0000259" key="9">
    <source>
        <dbReference type="SMART" id="SM00052"/>
    </source>
</evidence>
<evidence type="ECO:0000256" key="3">
    <source>
        <dbReference type="ARBA" id="ARBA00022679"/>
    </source>
</evidence>
<dbReference type="InterPro" id="IPR029787">
    <property type="entry name" value="Nucleotide_cyclase"/>
</dbReference>
<evidence type="ECO:0000256" key="1">
    <source>
        <dbReference type="ARBA" id="ARBA00004370"/>
    </source>
</evidence>
<dbReference type="InterPro" id="IPR003660">
    <property type="entry name" value="HAMP_dom"/>
</dbReference>
<evidence type="ECO:0000256" key="6">
    <source>
        <dbReference type="ARBA" id="ARBA00022840"/>
    </source>
</evidence>
<feature type="domain" description="PAS" evidence="10">
    <location>
        <begin position="370"/>
        <end position="436"/>
    </location>
</feature>
<dbReference type="InterPro" id="IPR035965">
    <property type="entry name" value="PAS-like_dom_sf"/>
</dbReference>
<dbReference type="PANTHER" id="PTHR44757">
    <property type="entry name" value="DIGUANYLATE CYCLASE DGCP"/>
    <property type="match status" value="1"/>
</dbReference>
<evidence type="ECO:0000256" key="2">
    <source>
        <dbReference type="ARBA" id="ARBA00022553"/>
    </source>
</evidence>
<dbReference type="SUPFAM" id="SSF141868">
    <property type="entry name" value="EAL domain-like"/>
    <property type="match status" value="1"/>
</dbReference>
<keyword evidence="14" id="KW-1185">Reference proteome</keyword>
<keyword evidence="2" id="KW-0597">Phosphoprotein</keyword>
<dbReference type="CDD" id="cd00130">
    <property type="entry name" value="PAS"/>
    <property type="match status" value="2"/>
</dbReference>
<gene>
    <name evidence="13" type="ORF">MIZ03_3506</name>
</gene>
<feature type="transmembrane region" description="Helical" evidence="8">
    <location>
        <begin position="15"/>
        <end position="34"/>
    </location>
</feature>
<dbReference type="CDD" id="cd01949">
    <property type="entry name" value="GGDEF"/>
    <property type="match status" value="1"/>
</dbReference>
<dbReference type="Gene3D" id="3.20.20.450">
    <property type="entry name" value="EAL domain"/>
    <property type="match status" value="1"/>
</dbReference>
<dbReference type="Pfam" id="PF13682">
    <property type="entry name" value="CZB"/>
    <property type="match status" value="1"/>
</dbReference>
<dbReference type="SUPFAM" id="SSF55785">
    <property type="entry name" value="PYP-like sensor domain (PAS domain)"/>
    <property type="match status" value="2"/>
</dbReference>
<dbReference type="InterPro" id="IPR001610">
    <property type="entry name" value="PAC"/>
</dbReference>
<dbReference type="NCBIfam" id="TIGR00229">
    <property type="entry name" value="sensory_box"/>
    <property type="match status" value="2"/>
</dbReference>
<accession>A0ABN6D9B7</accession>
<dbReference type="Gene3D" id="6.10.340.10">
    <property type="match status" value="1"/>
</dbReference>
<dbReference type="InterPro" id="IPR013767">
    <property type="entry name" value="PAS_fold"/>
</dbReference>
<feature type="transmembrane region" description="Helical" evidence="8">
    <location>
        <begin position="292"/>
        <end position="311"/>
    </location>
</feature>
<dbReference type="Pfam" id="PF13426">
    <property type="entry name" value="PAS_9"/>
    <property type="match status" value="1"/>
</dbReference>
<dbReference type="SMART" id="SM00052">
    <property type="entry name" value="EAL"/>
    <property type="match status" value="1"/>
</dbReference>
<dbReference type="EMBL" id="AP024238">
    <property type="protein sequence ID" value="BCO28597.1"/>
    <property type="molecule type" value="Genomic_DNA"/>
</dbReference>
<dbReference type="Gene3D" id="3.30.450.20">
    <property type="entry name" value="PAS domain"/>
    <property type="match status" value="3"/>
</dbReference>
<dbReference type="CDD" id="cd01948">
    <property type="entry name" value="EAL"/>
    <property type="match status" value="1"/>
</dbReference>
<dbReference type="InterPro" id="IPR035919">
    <property type="entry name" value="EAL_sf"/>
</dbReference>
<dbReference type="InterPro" id="IPR029151">
    <property type="entry name" value="Sensor-like_sf"/>
</dbReference>
<dbReference type="Gene3D" id="1.20.120.30">
    <property type="entry name" value="Aspartate receptor, ligand-binding domain"/>
    <property type="match status" value="1"/>
</dbReference>
<protein>
    <recommendedName>
        <fullName evidence="15">Cyclic di-GMP phosphodiesterase Gmr</fullName>
    </recommendedName>
</protein>
<dbReference type="Pfam" id="PF00563">
    <property type="entry name" value="EAL"/>
    <property type="match status" value="1"/>
</dbReference>
<dbReference type="InterPro" id="IPR000160">
    <property type="entry name" value="GGDEF_dom"/>
</dbReference>
<feature type="domain" description="HAMP" evidence="12">
    <location>
        <begin position="317"/>
        <end position="370"/>
    </location>
</feature>
<dbReference type="SUPFAM" id="SSF55073">
    <property type="entry name" value="Nucleotide cyclase"/>
    <property type="match status" value="1"/>
</dbReference>
<keyword evidence="8" id="KW-1133">Transmembrane helix</keyword>
<dbReference type="PANTHER" id="PTHR44757:SF2">
    <property type="entry name" value="BIOFILM ARCHITECTURE MAINTENANCE PROTEIN MBAA"/>
    <property type="match status" value="1"/>
</dbReference>
<dbReference type="CDD" id="cd06225">
    <property type="entry name" value="HAMP"/>
    <property type="match status" value="1"/>
</dbReference>
<dbReference type="InterPro" id="IPR000014">
    <property type="entry name" value="PAS"/>
</dbReference>
<evidence type="ECO:0000256" key="4">
    <source>
        <dbReference type="ARBA" id="ARBA00022741"/>
    </source>
</evidence>
<evidence type="ECO:0000259" key="12">
    <source>
        <dbReference type="SMART" id="SM00304"/>
    </source>
</evidence>
<dbReference type="InterPro" id="IPR043128">
    <property type="entry name" value="Rev_trsase/Diguanyl_cyclase"/>
</dbReference>
<evidence type="ECO:0000259" key="11">
    <source>
        <dbReference type="SMART" id="SM00267"/>
    </source>
</evidence>
<feature type="domain" description="PAS" evidence="10">
    <location>
        <begin position="493"/>
        <end position="560"/>
    </location>
</feature>
<dbReference type="SMART" id="SM00091">
    <property type="entry name" value="PAS"/>
    <property type="match status" value="2"/>
</dbReference>
<dbReference type="Pfam" id="PF00989">
    <property type="entry name" value="PAS"/>
    <property type="match status" value="1"/>
</dbReference>
<sequence>MNFNFIHRQSLKTRLTLFTLVIFLIGIWMLALYTTRILRDDMQRLLGEQQFATVSLVADKINEELNDRIKALKLVAADIDQTTWGDPGALHVTLGQRPYLQDLFNAGVIVVNMEGTAIAEIPSSANRVGVNYLEVDSIQAALKEGQSSISKPVIGKTLKTPVFNIAEPIRDAQGQVIGAMFGVINLSKPNFLDKIVKTRYGKSGGYLLTSPQHKLFITGTDKTRIMQPTPALGVNPLFDRCMQGFEGYGVGVSSRGIEELAAVKGIAASGWFLAIILPTVEAFAPVHDLQQHMLLATLVLTLLAGSLIWWMTSWMLKRQFEPMLQAARTLDVLSSSGQPAVPLPIHRSDEIGELIVSFNKLLLSINHRENFLKQIFDTSSVAIFLVDTQGRISLANQRMAEMFKCSVDDLQGQEYVTLLNPSVRDSGRQNMLDLLSSKVPLVAVDRTYWRRDQSEFWGHLTGKRFIDIDGNERGLIGVIVDINERKQAEEKLYLAAIVFTHAREGILITNADGSILDVNQAFTRITGYERADVLGQNPRILNSGRQGKDFYLSMWQQLLENGHFYGEVWNRRQNGEVYAEMLTISAVRDAQGQTRQYVALFSDITSLKEHQNQLEHIAHYDALTNLPNRVLLGDRLHQAMTHAQRRGQLLAVVYLDLDGFKTINDRHGHETGDQLLIALSSRMNLALREGDTLARLGGDEFVAVLIDMPDIAASVPVLTRLLTATAQPMYVGDQMLQVSASLGVTFYPQAEEVDADLLLRQADQAMYQAKLAGKNRYQIFDAEQDRNVRGHHESLERIRDALTANEFVLHYQPKVNMRTGEIMGVEALIRWQHPEKGLLPPAVFLPVIEDHQLAIPVGEWVINTALTQMEVWQTTGLDIHVSVNISARHLQREDFVERLSDILAQHPNVAPSRFGMEVLETSALEDLAHASRVIEACQKIGVMFALDDFGTGYSSLTYLKRLPVKLLKIDQSFVRDMLDDPDDLAILVGVTGLANAFRRQVIAEGVETVAHGSMLLKLGCELAQGYGIARPMPAESLPSWVTRWRPEPDWEHQHSVHHEDLPVLFASAEHRSWVLAMEGFLRGEREAPPPLDKHQCRFCRWMNTEGRTRHGAQPDFQVITHLHQQVHVLANELLQLQAEGDTAQALARLGELHTLRDHLLAKLTQLPPNPLAA</sequence>
<evidence type="ECO:0000256" key="5">
    <source>
        <dbReference type="ARBA" id="ARBA00022777"/>
    </source>
</evidence>
<keyword evidence="8" id="KW-0812">Transmembrane</keyword>
<dbReference type="InterPro" id="IPR001633">
    <property type="entry name" value="EAL_dom"/>
</dbReference>
<evidence type="ECO:0000256" key="7">
    <source>
        <dbReference type="ARBA" id="ARBA00023012"/>
    </source>
</evidence>
<dbReference type="RefSeq" id="WP_223904533.1">
    <property type="nucleotide sequence ID" value="NZ_AP024238.1"/>
</dbReference>
<dbReference type="InterPro" id="IPR025991">
    <property type="entry name" value="Chemoreceptor_zinc-bind_dom"/>
</dbReference>
<keyword evidence="5" id="KW-0418">Kinase</keyword>
<keyword evidence="6" id="KW-0067">ATP-binding</keyword>